<feature type="transmembrane region" description="Helical" evidence="1">
    <location>
        <begin position="21"/>
        <end position="47"/>
    </location>
</feature>
<reference evidence="3 4" key="1">
    <citation type="journal article" date="2016" name="Nat. Commun.">
        <title>Thousands of microbial genomes shed light on interconnected biogeochemical processes in an aquifer system.</title>
        <authorList>
            <person name="Anantharaman K."/>
            <person name="Brown C.T."/>
            <person name="Hug L.A."/>
            <person name="Sharon I."/>
            <person name="Castelle C.J."/>
            <person name="Probst A.J."/>
            <person name="Thomas B.C."/>
            <person name="Singh A."/>
            <person name="Wilkins M.J."/>
            <person name="Karaoz U."/>
            <person name="Brodie E.L."/>
            <person name="Williams K.H."/>
            <person name="Hubbard S.S."/>
            <person name="Banfield J.F."/>
        </authorList>
    </citation>
    <scope>NUCLEOTIDE SEQUENCE [LARGE SCALE GENOMIC DNA]</scope>
</reference>
<proteinExistence type="predicted"/>
<gene>
    <name evidence="3" type="ORF">A2118_00940</name>
</gene>
<dbReference type="EMBL" id="MFKN01000023">
    <property type="protein sequence ID" value="OGG40885.1"/>
    <property type="molecule type" value="Genomic_DNA"/>
</dbReference>
<dbReference type="Pfam" id="PF20803">
    <property type="entry name" value="PaaX_M"/>
    <property type="match status" value="1"/>
</dbReference>
<evidence type="ECO:0000259" key="2">
    <source>
        <dbReference type="Pfam" id="PF20803"/>
    </source>
</evidence>
<organism evidence="3 4">
    <name type="scientific">Candidatus Kaiserbacteria bacterium GWA2_50_9</name>
    <dbReference type="NCBI Taxonomy" id="1798474"/>
    <lineage>
        <taxon>Bacteria</taxon>
        <taxon>Candidatus Kaiseribacteriota</taxon>
    </lineage>
</organism>
<keyword evidence="1" id="KW-0812">Transmembrane</keyword>
<dbReference type="Proteomes" id="UP000179014">
    <property type="component" value="Unassembled WGS sequence"/>
</dbReference>
<protein>
    <recommendedName>
        <fullName evidence="2">Transcriptional repressor PaaX-like central Cas2-like domain-containing protein</fullName>
    </recommendedName>
</protein>
<dbReference type="Gene3D" id="3.30.70.2650">
    <property type="match status" value="1"/>
</dbReference>
<keyword evidence="1" id="KW-1133">Transmembrane helix</keyword>
<dbReference type="InterPro" id="IPR048846">
    <property type="entry name" value="PaaX-like_central"/>
</dbReference>
<dbReference type="SUPFAM" id="SSF143430">
    <property type="entry name" value="TTP0101/SSO1404-like"/>
    <property type="match status" value="1"/>
</dbReference>
<comment type="caution">
    <text evidence="3">The sequence shown here is derived from an EMBL/GenBank/DDBJ whole genome shotgun (WGS) entry which is preliminary data.</text>
</comment>
<evidence type="ECO:0000313" key="4">
    <source>
        <dbReference type="Proteomes" id="UP000179014"/>
    </source>
</evidence>
<dbReference type="AlphaFoldDB" id="A0A1F6BVA7"/>
<evidence type="ECO:0000313" key="3">
    <source>
        <dbReference type="EMBL" id="OGG40885.1"/>
    </source>
</evidence>
<evidence type="ECO:0000256" key="1">
    <source>
        <dbReference type="SAM" id="Phobius"/>
    </source>
</evidence>
<name>A0A1F6BVA7_9BACT</name>
<accession>A0A1F6BVA7</accession>
<sequence length="193" mass="22495">MGKLEEISRKRKKKRDIQNAVLAAIAVTGFIAVAAVAGNVLQLLAYLPNEKYNLRYRMKSVTARLVVKGYAIWIEKDGKKYLRITPAGRKALAFEQAKVVLKNQKKKWDGRWRMVVFDVPERRRRIRLRLCAVMREIGFVRLQDSVWVYPYDCEDFIALLKAELKVGKDVLYAIADTIEHDKNLRRQFNLPKM</sequence>
<feature type="domain" description="Transcriptional repressor PaaX-like central Cas2-like" evidence="2">
    <location>
        <begin position="106"/>
        <end position="183"/>
    </location>
</feature>
<keyword evidence="1" id="KW-0472">Membrane</keyword>